<dbReference type="Proteomes" id="UP000033710">
    <property type="component" value="Unassembled WGS sequence"/>
</dbReference>
<dbReference type="PROSITE" id="PS50217">
    <property type="entry name" value="BZIP"/>
    <property type="match status" value="1"/>
</dbReference>
<feature type="compositionally biased region" description="Low complexity" evidence="2">
    <location>
        <begin position="311"/>
        <end position="320"/>
    </location>
</feature>
<feature type="region of interest" description="Disordered" evidence="2">
    <location>
        <begin position="30"/>
        <end position="55"/>
    </location>
</feature>
<feature type="compositionally biased region" description="Basic and acidic residues" evidence="2">
    <location>
        <begin position="438"/>
        <end position="447"/>
    </location>
</feature>
<dbReference type="CDD" id="cd12193">
    <property type="entry name" value="bZIP_GCN4"/>
    <property type="match status" value="1"/>
</dbReference>
<organism evidence="4 5">
    <name type="scientific">Sporothrix schenckii 1099-18</name>
    <dbReference type="NCBI Taxonomy" id="1397361"/>
    <lineage>
        <taxon>Eukaryota</taxon>
        <taxon>Fungi</taxon>
        <taxon>Dikarya</taxon>
        <taxon>Ascomycota</taxon>
        <taxon>Pezizomycotina</taxon>
        <taxon>Sordariomycetes</taxon>
        <taxon>Sordariomycetidae</taxon>
        <taxon>Ophiostomatales</taxon>
        <taxon>Ophiostomataceae</taxon>
        <taxon>Sporothrix</taxon>
    </lineage>
</organism>
<evidence type="ECO:0000256" key="2">
    <source>
        <dbReference type="SAM" id="MobiDB-lite"/>
    </source>
</evidence>
<proteinExistence type="predicted"/>
<dbReference type="GeneID" id="27671083"/>
<dbReference type="KEGG" id="ssck:SPSK_09230"/>
<feature type="compositionally biased region" description="Polar residues" evidence="2">
    <location>
        <begin position="34"/>
        <end position="43"/>
    </location>
</feature>
<dbReference type="SUPFAM" id="SSF57959">
    <property type="entry name" value="Leucine zipper domain"/>
    <property type="match status" value="1"/>
</dbReference>
<dbReference type="EMBL" id="AXCR01000007">
    <property type="protein sequence ID" value="KJR84736.1"/>
    <property type="molecule type" value="Genomic_DNA"/>
</dbReference>
<dbReference type="OrthoDB" id="2257100at2759"/>
<dbReference type="SMART" id="SM00338">
    <property type="entry name" value="BRLZ"/>
    <property type="match status" value="1"/>
</dbReference>
<dbReference type="Pfam" id="PF00170">
    <property type="entry name" value="bZIP_1"/>
    <property type="match status" value="1"/>
</dbReference>
<dbReference type="InterPro" id="IPR046347">
    <property type="entry name" value="bZIP_sf"/>
</dbReference>
<feature type="compositionally biased region" description="Low complexity" evidence="2">
    <location>
        <begin position="327"/>
        <end position="339"/>
    </location>
</feature>
<name>A0A0F2M9A0_SPOSC</name>
<keyword evidence="1" id="KW-0175">Coiled coil</keyword>
<sequence>MGAGASSSAAPPRHLSPTTCLSCRDGRQCDNHRQAPSTDCQQQPHEDPDDGDVGDLFLNWANHESGSSLCFDSSPAFVFAPYSVSTSTSVPSSSLPSTAPTPSELSNWPLFPAAQSTPAVSCADTPPTTALSTTPASLLSSLSTPLLDSYGSQQLSCSLATSSFPQQDQQLQQPPLDILDWSSTLTMPYADPIMFPSSGLGMTSHHHSPSSSVGATMATSTATQSRTPPLSLSPAYSSETSPIAQAVDGGCSASVAIGEDNDNDNNNSSSSSNNLQFLSFLDLSSLGSTSPSIAAPAASVAMAPSVSSSSASGTSVSAVAAPPPPSRSSFSSSSSSAPNVPGLTLSCAARGIHKKSGAGGARVRTSTTTAAADDEDLLLKRQRNSLAARKYRQKKLDRISELEVEVGQLQGERDALRIQLARQEAETAALREMLLVQSRDRENDGGSKRRKKK</sequence>
<evidence type="ECO:0000313" key="4">
    <source>
        <dbReference type="EMBL" id="KJR84736.1"/>
    </source>
</evidence>
<dbReference type="InterPro" id="IPR004827">
    <property type="entry name" value="bZIP"/>
</dbReference>
<protein>
    <recommendedName>
        <fullName evidence="3">BZIP domain-containing protein</fullName>
    </recommendedName>
</protein>
<evidence type="ECO:0000313" key="5">
    <source>
        <dbReference type="Proteomes" id="UP000033710"/>
    </source>
</evidence>
<dbReference type="VEuPathDB" id="FungiDB:SPSK_09230"/>
<dbReference type="AlphaFoldDB" id="A0A0F2M9A0"/>
<reference evidence="4 5" key="1">
    <citation type="journal article" date="2014" name="BMC Genomics">
        <title>Comparative genomics of the major fungal agents of human and animal Sporotrichosis: Sporothrix schenckii and Sporothrix brasiliensis.</title>
        <authorList>
            <person name="Teixeira M.M."/>
            <person name="de Almeida L.G."/>
            <person name="Kubitschek-Barreira P."/>
            <person name="Alves F.L."/>
            <person name="Kioshima E.S."/>
            <person name="Abadio A.K."/>
            <person name="Fernandes L."/>
            <person name="Derengowski L.S."/>
            <person name="Ferreira K.S."/>
            <person name="Souza R.C."/>
            <person name="Ruiz J.C."/>
            <person name="de Andrade N.C."/>
            <person name="Paes H.C."/>
            <person name="Nicola A.M."/>
            <person name="Albuquerque P."/>
            <person name="Gerber A.L."/>
            <person name="Martins V.P."/>
            <person name="Peconick L.D."/>
            <person name="Neto A.V."/>
            <person name="Chaucanez C.B."/>
            <person name="Silva P.A."/>
            <person name="Cunha O.L."/>
            <person name="de Oliveira F.F."/>
            <person name="dos Santos T.C."/>
            <person name="Barros A.L."/>
            <person name="Soares M.A."/>
            <person name="de Oliveira L.M."/>
            <person name="Marini M.M."/>
            <person name="Villalobos-Duno H."/>
            <person name="Cunha M.M."/>
            <person name="de Hoog S."/>
            <person name="da Silveira J.F."/>
            <person name="Henrissat B."/>
            <person name="Nino-Vega G.A."/>
            <person name="Cisalpino P.S."/>
            <person name="Mora-Montes H.M."/>
            <person name="Almeida S.R."/>
            <person name="Stajich J.E."/>
            <person name="Lopes-Bezerra L.M."/>
            <person name="Vasconcelos A.T."/>
            <person name="Felipe M.S."/>
        </authorList>
    </citation>
    <scope>NUCLEOTIDE SEQUENCE [LARGE SCALE GENOMIC DNA]</scope>
    <source>
        <strain evidence="4 5">1099-18</strain>
    </source>
</reference>
<evidence type="ECO:0000256" key="1">
    <source>
        <dbReference type="SAM" id="Coils"/>
    </source>
</evidence>
<dbReference type="PROSITE" id="PS00036">
    <property type="entry name" value="BZIP_BASIC"/>
    <property type="match status" value="1"/>
</dbReference>
<dbReference type="RefSeq" id="XP_016587412.1">
    <property type="nucleotide sequence ID" value="XM_016735806.1"/>
</dbReference>
<reference evidence="4 5" key="2">
    <citation type="journal article" date="2015" name="Eukaryot. Cell">
        <title>Asexual propagation of a virulent clone complex in a human and feline outbreak of sporotrichosis.</title>
        <authorList>
            <person name="Teixeira Mde M."/>
            <person name="Rodrigues A.M."/>
            <person name="Tsui C.K."/>
            <person name="de Almeida L.G."/>
            <person name="Van Diepeningen A.D."/>
            <person name="van den Ende B.G."/>
            <person name="Fernandes G.F."/>
            <person name="Kano R."/>
            <person name="Hamelin R.C."/>
            <person name="Lopes-Bezerra L.M."/>
            <person name="Vasconcelos A.T."/>
            <person name="de Hoog S."/>
            <person name="de Camargo Z.P."/>
            <person name="Felipe M.S."/>
        </authorList>
    </citation>
    <scope>NUCLEOTIDE SEQUENCE [LARGE SCALE GENOMIC DNA]</scope>
    <source>
        <strain evidence="4 5">1099-18</strain>
    </source>
</reference>
<feature type="coiled-coil region" evidence="1">
    <location>
        <begin position="392"/>
        <end position="433"/>
    </location>
</feature>
<feature type="region of interest" description="Disordered" evidence="2">
    <location>
        <begin position="433"/>
        <end position="453"/>
    </location>
</feature>
<gene>
    <name evidence="4" type="ORF">SPSK_09230</name>
</gene>
<dbReference type="GO" id="GO:0003700">
    <property type="term" value="F:DNA-binding transcription factor activity"/>
    <property type="evidence" value="ECO:0007669"/>
    <property type="project" value="InterPro"/>
</dbReference>
<evidence type="ECO:0000259" key="3">
    <source>
        <dbReference type="PROSITE" id="PS50217"/>
    </source>
</evidence>
<accession>A0A0F2M9A0</accession>
<feature type="region of interest" description="Disordered" evidence="2">
    <location>
        <begin position="201"/>
        <end position="239"/>
    </location>
</feature>
<comment type="caution">
    <text evidence="4">The sequence shown here is derived from an EMBL/GenBank/DDBJ whole genome shotgun (WGS) entry which is preliminary data.</text>
</comment>
<feature type="domain" description="BZIP" evidence="3">
    <location>
        <begin position="374"/>
        <end position="434"/>
    </location>
</feature>
<feature type="region of interest" description="Disordered" evidence="2">
    <location>
        <begin position="88"/>
        <end position="108"/>
    </location>
</feature>
<feature type="compositionally biased region" description="Polar residues" evidence="2">
    <location>
        <begin position="209"/>
        <end position="239"/>
    </location>
</feature>
<feature type="compositionally biased region" description="Low complexity" evidence="2">
    <location>
        <begin position="88"/>
        <end position="106"/>
    </location>
</feature>
<dbReference type="Gene3D" id="1.20.5.170">
    <property type="match status" value="1"/>
</dbReference>
<feature type="region of interest" description="Disordered" evidence="2">
    <location>
        <begin position="311"/>
        <end position="339"/>
    </location>
</feature>